<keyword evidence="3" id="KW-0032">Aminotransferase</keyword>
<dbReference type="InterPro" id="IPR045088">
    <property type="entry name" value="ALAT1/2-like"/>
</dbReference>
<keyword evidence="4" id="KW-0808">Transferase</keyword>
<evidence type="ECO:0000256" key="5">
    <source>
        <dbReference type="ARBA" id="ARBA00022898"/>
    </source>
</evidence>
<dbReference type="InterPro" id="IPR015424">
    <property type="entry name" value="PyrdxlP-dep_Trfase"/>
</dbReference>
<reference evidence="11 12" key="1">
    <citation type="journal article" date="2018" name="MBio">
        <title>Comparative Genomics Reveals the Core Gene Toolbox for the Fungus-Insect Symbiosis.</title>
        <authorList>
            <person name="Wang Y."/>
            <person name="Stata M."/>
            <person name="Wang W."/>
            <person name="Stajich J.E."/>
            <person name="White M.M."/>
            <person name="Moncalvo J.M."/>
        </authorList>
    </citation>
    <scope>NUCLEOTIDE SEQUENCE [LARGE SCALE GENOMIC DNA]</scope>
    <source>
        <strain evidence="11 12">AUS-77-4</strain>
    </source>
</reference>
<evidence type="ECO:0000256" key="9">
    <source>
        <dbReference type="ARBA" id="ARBA00080525"/>
    </source>
</evidence>
<evidence type="ECO:0000313" key="11">
    <source>
        <dbReference type="EMBL" id="PVV00177.1"/>
    </source>
</evidence>
<dbReference type="GO" id="GO:0030170">
    <property type="term" value="F:pyridoxal phosphate binding"/>
    <property type="evidence" value="ECO:0007669"/>
    <property type="project" value="InterPro"/>
</dbReference>
<dbReference type="EMBL" id="MBFT01000004">
    <property type="protein sequence ID" value="PVV00177.1"/>
    <property type="molecule type" value="Genomic_DNA"/>
</dbReference>
<dbReference type="UniPathway" id="UPA00528">
    <property type="reaction ID" value="UER00586"/>
</dbReference>
<evidence type="ECO:0000256" key="4">
    <source>
        <dbReference type="ARBA" id="ARBA00022679"/>
    </source>
</evidence>
<keyword evidence="5" id="KW-0663">Pyridoxal phosphate</keyword>
<accession>A0A2T9Z6L2</accession>
<comment type="subunit">
    <text evidence="2">Homodimer.</text>
</comment>
<dbReference type="PANTHER" id="PTHR11751">
    <property type="entry name" value="ALANINE AMINOTRANSFERASE"/>
    <property type="match status" value="1"/>
</dbReference>
<feature type="domain" description="Aminotransferase class I/classII large" evidence="10">
    <location>
        <begin position="101"/>
        <end position="479"/>
    </location>
</feature>
<dbReference type="InterPro" id="IPR015421">
    <property type="entry name" value="PyrdxlP-dep_Trfase_major"/>
</dbReference>
<dbReference type="InterPro" id="IPR004839">
    <property type="entry name" value="Aminotransferase_I/II_large"/>
</dbReference>
<dbReference type="CDD" id="cd00609">
    <property type="entry name" value="AAT_like"/>
    <property type="match status" value="1"/>
</dbReference>
<evidence type="ECO:0000256" key="1">
    <source>
        <dbReference type="ARBA" id="ARBA00001933"/>
    </source>
</evidence>
<dbReference type="Gene3D" id="1.10.287.1970">
    <property type="match status" value="1"/>
</dbReference>
<dbReference type="STRING" id="61424.A0A2T9Z6L2"/>
<evidence type="ECO:0000256" key="2">
    <source>
        <dbReference type="ARBA" id="ARBA00011738"/>
    </source>
</evidence>
<dbReference type="FunFam" id="3.40.640.10:FF:000012">
    <property type="entry name" value="alanine aminotransferase 2"/>
    <property type="match status" value="1"/>
</dbReference>
<dbReference type="AlphaFoldDB" id="A0A2T9Z6L2"/>
<gene>
    <name evidence="11" type="ORF">BB559_000057</name>
</gene>
<evidence type="ECO:0000256" key="3">
    <source>
        <dbReference type="ARBA" id="ARBA00022576"/>
    </source>
</evidence>
<dbReference type="SUPFAM" id="SSF53383">
    <property type="entry name" value="PLP-dependent transferases"/>
    <property type="match status" value="1"/>
</dbReference>
<protein>
    <recommendedName>
        <fullName evidence="7">Glutamate pyruvate transaminase</fullName>
    </recommendedName>
    <alternativeName>
        <fullName evidence="8">Glutamic--alanine transaminase</fullName>
    </alternativeName>
    <alternativeName>
        <fullName evidence="9">Glutamic--pyruvic transaminase</fullName>
    </alternativeName>
</protein>
<dbReference type="GO" id="GO:0008483">
    <property type="term" value="F:transaminase activity"/>
    <property type="evidence" value="ECO:0007669"/>
    <property type="project" value="UniProtKB-KW"/>
</dbReference>
<evidence type="ECO:0000256" key="6">
    <source>
        <dbReference type="ARBA" id="ARBA00025785"/>
    </source>
</evidence>
<dbReference type="GO" id="GO:0042853">
    <property type="term" value="P:L-alanine catabolic process"/>
    <property type="evidence" value="ECO:0007669"/>
    <property type="project" value="UniProtKB-UniPathway"/>
</dbReference>
<dbReference type="Proteomes" id="UP000245699">
    <property type="component" value="Unassembled WGS sequence"/>
</dbReference>
<comment type="similarity">
    <text evidence="6">Belongs to the class-I pyridoxal-phosphate-dependent aminotransferase family. Alanine aminotransferase subfamily.</text>
</comment>
<comment type="caution">
    <text evidence="11">The sequence shown here is derived from an EMBL/GenBank/DDBJ whole genome shotgun (WGS) entry which is preliminary data.</text>
</comment>
<sequence>MNRNIGVKEHISQKVLSIESINQRVRNMEYAVRGPIPAKAEELKLKLLDPEGSNLPFKKTVFCNIGNPQELGQKPVTFLRQVSALSELPELLTKENRNLISNIFNSDVIERAEKIQKMAGGSVGAYSDDAGIFGIRKSVAEFIQKRDGFPSDPSKIQLTNGSTGSIERTLELIISNENVGIMIPIPQYPLYSASITRLGAKSVYYYLEESKGWGVDTSRLLENLKEARNRGIDVRAIVIINPGNPTGSILTLENMKDIISICEKEKLVILADEVYQTNVYMVDDFPFHSFKKVISEMKSNVELFSFHSISKGMFGECGKRGGYMEMYNIDQNVMDQLTKMATVSLCPNVPGQIALETMVNPPREGDESYQQFKAEIDEIHNSLKRRCIKLQKAFNEQVNITCNPAQGAMYLFPQIKLPQRFITETINKNKVPDVEYCIEMLETTGVCVVPGSGFEQEIGTYHFRCTFLPQEDEFDEFIKTFSEFNTKFMERWN</sequence>
<organism evidence="11 12">
    <name type="scientific">Furculomyces boomerangus</name>
    <dbReference type="NCBI Taxonomy" id="61424"/>
    <lineage>
        <taxon>Eukaryota</taxon>
        <taxon>Fungi</taxon>
        <taxon>Fungi incertae sedis</taxon>
        <taxon>Zoopagomycota</taxon>
        <taxon>Kickxellomycotina</taxon>
        <taxon>Harpellomycetes</taxon>
        <taxon>Harpellales</taxon>
        <taxon>Harpellaceae</taxon>
        <taxon>Furculomyces</taxon>
    </lineage>
</organism>
<dbReference type="PANTHER" id="PTHR11751:SF29">
    <property type="entry name" value="ALANINE TRANSAMINASE"/>
    <property type="match status" value="1"/>
</dbReference>
<comment type="cofactor">
    <cofactor evidence="1">
        <name>pyridoxal 5'-phosphate</name>
        <dbReference type="ChEBI" id="CHEBI:597326"/>
    </cofactor>
</comment>
<keyword evidence="12" id="KW-1185">Reference proteome</keyword>
<proteinExistence type="inferred from homology"/>
<dbReference type="FunFam" id="1.10.287.1970:FF:000001">
    <property type="entry name" value="Alanine aminotransferase 2"/>
    <property type="match status" value="1"/>
</dbReference>
<dbReference type="Pfam" id="PF00155">
    <property type="entry name" value="Aminotran_1_2"/>
    <property type="match status" value="1"/>
</dbReference>
<evidence type="ECO:0000259" key="10">
    <source>
        <dbReference type="Pfam" id="PF00155"/>
    </source>
</evidence>
<dbReference type="InterPro" id="IPR015422">
    <property type="entry name" value="PyrdxlP-dep_Trfase_small"/>
</dbReference>
<evidence type="ECO:0000256" key="7">
    <source>
        <dbReference type="ARBA" id="ARBA00077894"/>
    </source>
</evidence>
<dbReference type="Gene3D" id="3.90.1150.10">
    <property type="entry name" value="Aspartate Aminotransferase, domain 1"/>
    <property type="match status" value="1"/>
</dbReference>
<dbReference type="OrthoDB" id="1732682at2759"/>
<dbReference type="FunFam" id="3.90.1150.10:FF:000010">
    <property type="entry name" value="Alanine aminotransferase 2"/>
    <property type="match status" value="1"/>
</dbReference>
<dbReference type="Gene3D" id="3.40.640.10">
    <property type="entry name" value="Type I PLP-dependent aspartate aminotransferase-like (Major domain)"/>
    <property type="match status" value="1"/>
</dbReference>
<evidence type="ECO:0000256" key="8">
    <source>
        <dbReference type="ARBA" id="ARBA00078532"/>
    </source>
</evidence>
<name>A0A2T9Z6L2_9FUNG</name>
<evidence type="ECO:0000313" key="12">
    <source>
        <dbReference type="Proteomes" id="UP000245699"/>
    </source>
</evidence>